<keyword evidence="7" id="KW-0067">ATP-binding</keyword>
<dbReference type="EC" id="3.6.1.42" evidence="5"/>
<dbReference type="InterPro" id="IPR000407">
    <property type="entry name" value="GDA1_CD39_NTPase"/>
</dbReference>
<dbReference type="GO" id="GO:0006487">
    <property type="term" value="P:protein N-linked glycosylation"/>
    <property type="evidence" value="ECO:0007669"/>
    <property type="project" value="TreeGrafter"/>
</dbReference>
<feature type="binding site" evidence="7">
    <location>
        <begin position="281"/>
        <end position="285"/>
    </location>
    <ligand>
        <name>ATP</name>
        <dbReference type="ChEBI" id="CHEBI:30616"/>
    </ligand>
</feature>
<dbReference type="GO" id="GO:0045134">
    <property type="term" value="F:UDP phosphatase activity"/>
    <property type="evidence" value="ECO:0007669"/>
    <property type="project" value="TreeGrafter"/>
</dbReference>
<dbReference type="GO" id="GO:0000139">
    <property type="term" value="C:Golgi membrane"/>
    <property type="evidence" value="ECO:0007669"/>
    <property type="project" value="UniProtKB-SubCell"/>
</dbReference>
<feature type="region of interest" description="Disordered" evidence="9">
    <location>
        <begin position="1"/>
        <end position="22"/>
    </location>
</feature>
<evidence type="ECO:0000256" key="3">
    <source>
        <dbReference type="ARBA" id="ARBA00022801"/>
    </source>
</evidence>
<sequence length="553" mass="59694">MSSRNNNYEHLEGGMGPARPGAGKKLQWRKLAMACTTLIALVWFLSPRGDGGDGLLPDDVYPFYTTTGLHQNIHTAKPPSPSKFPALPSTSDPQTVPASPETDPDPLKTVHCAMPHSSTSSLVQYALMIDAGSTGSRIHIYKFHNCGPSPAYEYEVFKQIQPGLSSYAGQPRAAAESLDVLLNEALRVVPASLHSCTPVAVKATAGLRLLGAQESIDILDAVEEHLLSAYPFILPDRDAVAIMDGRDEGVYAWITANYLLDTIRVDSPAGAAPYAVLDLGGGSTQIVFEPERAENEGVGLKDGEHKYELVFGGATRLLYQHSYLGYGLKSARGSVHRLVEFMDSVRKPHADIDEEHMSRIPSPCLAQGTTKEVEIPQVNGEKKLVLMAGEDIGSFDACKRVLELVMAKDAVCELKPCSFDGVYQPSLLDAFPTGKILLLSYFYDRITPLIGSTDLSNSGLTISTISQLARQVCAGSASWKEHWGSDPAVIEELEGRPEWCLDLSFMHALLVLGYEFSEARGVELGKKIGGAELGWCLGATIAMVSGGEVRCQA</sequence>
<evidence type="ECO:0000313" key="10">
    <source>
        <dbReference type="EMBL" id="KIM50946.1"/>
    </source>
</evidence>
<dbReference type="FunCoup" id="A0A0C3D4A2">
    <property type="interactions" value="211"/>
</dbReference>
<dbReference type="Proteomes" id="UP000053989">
    <property type="component" value="Unassembled WGS sequence"/>
</dbReference>
<evidence type="ECO:0000256" key="6">
    <source>
        <dbReference type="PIRSR" id="PIRSR600407-1"/>
    </source>
</evidence>
<gene>
    <name evidence="10" type="ORF">SCLCIDRAFT_144364</name>
</gene>
<reference evidence="11" key="2">
    <citation type="submission" date="2015-01" db="EMBL/GenBank/DDBJ databases">
        <title>Evolutionary Origins and Diversification of the Mycorrhizal Mutualists.</title>
        <authorList>
            <consortium name="DOE Joint Genome Institute"/>
            <consortium name="Mycorrhizal Genomics Consortium"/>
            <person name="Kohler A."/>
            <person name="Kuo A."/>
            <person name="Nagy L.G."/>
            <person name="Floudas D."/>
            <person name="Copeland A."/>
            <person name="Barry K.W."/>
            <person name="Cichocki N."/>
            <person name="Veneault-Fourrey C."/>
            <person name="LaButti K."/>
            <person name="Lindquist E.A."/>
            <person name="Lipzen A."/>
            <person name="Lundell T."/>
            <person name="Morin E."/>
            <person name="Murat C."/>
            <person name="Riley R."/>
            <person name="Ohm R."/>
            <person name="Sun H."/>
            <person name="Tunlid A."/>
            <person name="Henrissat B."/>
            <person name="Grigoriev I.V."/>
            <person name="Hibbett D.S."/>
            <person name="Martin F."/>
        </authorList>
    </citation>
    <scope>NUCLEOTIDE SEQUENCE [LARGE SCALE GENOMIC DNA]</scope>
    <source>
        <strain evidence="11">Foug A</strain>
    </source>
</reference>
<name>A0A0C3D4A2_9AGAM</name>
<keyword evidence="3 8" id="KW-0378">Hydrolase</keyword>
<comment type="subcellular location">
    <subcellularLocation>
        <location evidence="1">Golgi apparatus membrane</location>
        <topology evidence="1">Single-pass type II membrane protein</topology>
    </subcellularLocation>
</comment>
<feature type="compositionally biased region" description="Polar residues" evidence="9">
    <location>
        <begin position="88"/>
        <end position="97"/>
    </location>
</feature>
<dbReference type="Gene3D" id="3.30.420.150">
    <property type="entry name" value="Exopolyphosphatase. Domain 2"/>
    <property type="match status" value="1"/>
</dbReference>
<organism evidence="10 11">
    <name type="scientific">Scleroderma citrinum Foug A</name>
    <dbReference type="NCBI Taxonomy" id="1036808"/>
    <lineage>
        <taxon>Eukaryota</taxon>
        <taxon>Fungi</taxon>
        <taxon>Dikarya</taxon>
        <taxon>Basidiomycota</taxon>
        <taxon>Agaricomycotina</taxon>
        <taxon>Agaricomycetes</taxon>
        <taxon>Agaricomycetidae</taxon>
        <taxon>Boletales</taxon>
        <taxon>Sclerodermatineae</taxon>
        <taxon>Sclerodermataceae</taxon>
        <taxon>Scleroderma</taxon>
    </lineage>
</organism>
<dbReference type="GO" id="GO:0017111">
    <property type="term" value="F:ribonucleoside triphosphate phosphatase activity"/>
    <property type="evidence" value="ECO:0007669"/>
    <property type="project" value="TreeGrafter"/>
</dbReference>
<protein>
    <recommendedName>
        <fullName evidence="5">guanosine-diphosphatase</fullName>
        <ecNumber evidence="5">3.6.1.42</ecNumber>
    </recommendedName>
</protein>
<keyword evidence="11" id="KW-1185">Reference proteome</keyword>
<evidence type="ECO:0000256" key="7">
    <source>
        <dbReference type="PIRSR" id="PIRSR600407-2"/>
    </source>
</evidence>
<accession>A0A0C3D4A2</accession>
<dbReference type="EMBL" id="KN822304">
    <property type="protein sequence ID" value="KIM50946.1"/>
    <property type="molecule type" value="Genomic_DNA"/>
</dbReference>
<evidence type="ECO:0000256" key="2">
    <source>
        <dbReference type="ARBA" id="ARBA00009283"/>
    </source>
</evidence>
<evidence type="ECO:0000256" key="1">
    <source>
        <dbReference type="ARBA" id="ARBA00004323"/>
    </source>
</evidence>
<evidence type="ECO:0000256" key="9">
    <source>
        <dbReference type="SAM" id="MobiDB-lite"/>
    </source>
</evidence>
<reference evidence="10 11" key="1">
    <citation type="submission" date="2014-04" db="EMBL/GenBank/DDBJ databases">
        <authorList>
            <consortium name="DOE Joint Genome Institute"/>
            <person name="Kuo A."/>
            <person name="Kohler A."/>
            <person name="Nagy L.G."/>
            <person name="Floudas D."/>
            <person name="Copeland A."/>
            <person name="Barry K.W."/>
            <person name="Cichocki N."/>
            <person name="Veneault-Fourrey C."/>
            <person name="LaButti K."/>
            <person name="Lindquist E.A."/>
            <person name="Lipzen A."/>
            <person name="Lundell T."/>
            <person name="Morin E."/>
            <person name="Murat C."/>
            <person name="Sun H."/>
            <person name="Tunlid A."/>
            <person name="Henrissat B."/>
            <person name="Grigoriev I.V."/>
            <person name="Hibbett D.S."/>
            <person name="Martin F."/>
            <person name="Nordberg H.P."/>
            <person name="Cantor M.N."/>
            <person name="Hua S.X."/>
        </authorList>
    </citation>
    <scope>NUCLEOTIDE SEQUENCE [LARGE SCALE GENOMIC DNA]</scope>
    <source>
        <strain evidence="10 11">Foug A</strain>
    </source>
</reference>
<dbReference type="Pfam" id="PF01150">
    <property type="entry name" value="GDA1_CD39"/>
    <property type="match status" value="1"/>
</dbReference>
<comment type="function">
    <text evidence="4">After transfer of sugars to endogenous macromolecular acceptors, the enzyme converts nucleoside diphosphates to nucleoside monophosphates which in turn exit the Golgi lumen in a coupled antiporter reaction, allowing entry of additional nucleotide sugar from the cytosol.</text>
</comment>
<dbReference type="PROSITE" id="PS01238">
    <property type="entry name" value="GDA1_CD39_NTPASE"/>
    <property type="match status" value="1"/>
</dbReference>
<dbReference type="CDD" id="cd24040">
    <property type="entry name" value="ASKHA_NBD_GDA1"/>
    <property type="match status" value="1"/>
</dbReference>
<evidence type="ECO:0000313" key="11">
    <source>
        <dbReference type="Proteomes" id="UP000053989"/>
    </source>
</evidence>
<evidence type="ECO:0000256" key="5">
    <source>
        <dbReference type="ARBA" id="ARBA00038903"/>
    </source>
</evidence>
<dbReference type="GO" id="GO:0005524">
    <property type="term" value="F:ATP binding"/>
    <property type="evidence" value="ECO:0007669"/>
    <property type="project" value="UniProtKB-KW"/>
</dbReference>
<dbReference type="InParanoid" id="A0A0C3D4A2"/>
<proteinExistence type="inferred from homology"/>
<dbReference type="AlphaFoldDB" id="A0A0C3D4A2"/>
<dbReference type="STRING" id="1036808.A0A0C3D4A2"/>
<evidence type="ECO:0000256" key="4">
    <source>
        <dbReference type="ARBA" id="ARBA00037742"/>
    </source>
</evidence>
<dbReference type="Gene3D" id="3.30.420.40">
    <property type="match status" value="1"/>
</dbReference>
<keyword evidence="7" id="KW-0547">Nucleotide-binding</keyword>
<dbReference type="PANTHER" id="PTHR11782">
    <property type="entry name" value="ADENOSINE/GUANOSINE DIPHOSPHATASE"/>
    <property type="match status" value="1"/>
</dbReference>
<dbReference type="PANTHER" id="PTHR11782:SF83">
    <property type="entry name" value="GUANOSINE-DIPHOSPHATASE"/>
    <property type="match status" value="1"/>
</dbReference>
<feature type="active site" description="Proton acceptor" evidence="6">
    <location>
        <position position="248"/>
    </location>
</feature>
<dbReference type="HOGENOM" id="CLU_010246_4_2_1"/>
<feature type="region of interest" description="Disordered" evidence="9">
    <location>
        <begin position="72"/>
        <end position="105"/>
    </location>
</feature>
<dbReference type="GO" id="GO:0009134">
    <property type="term" value="P:nucleoside diphosphate catabolic process"/>
    <property type="evidence" value="ECO:0007669"/>
    <property type="project" value="TreeGrafter"/>
</dbReference>
<evidence type="ECO:0000256" key="8">
    <source>
        <dbReference type="RuleBase" id="RU003833"/>
    </source>
</evidence>
<dbReference type="GO" id="GO:0004382">
    <property type="term" value="F:GDP phosphatase activity"/>
    <property type="evidence" value="ECO:0007669"/>
    <property type="project" value="UniProtKB-EC"/>
</dbReference>
<dbReference type="OrthoDB" id="6372431at2759"/>
<comment type="similarity">
    <text evidence="2 8">Belongs to the GDA1/CD39 NTPase family.</text>
</comment>